<dbReference type="Pfam" id="PF12833">
    <property type="entry name" value="HTH_18"/>
    <property type="match status" value="1"/>
</dbReference>
<name>A0ABY9X546_9BACT</name>
<dbReference type="SUPFAM" id="SSF46689">
    <property type="entry name" value="Homeodomain-like"/>
    <property type="match status" value="2"/>
</dbReference>
<keyword evidence="3" id="KW-0804">Transcription</keyword>
<gene>
    <name evidence="5" type="ORF">F0U60_45075</name>
</gene>
<evidence type="ECO:0000256" key="2">
    <source>
        <dbReference type="ARBA" id="ARBA00023125"/>
    </source>
</evidence>
<dbReference type="InterPro" id="IPR050204">
    <property type="entry name" value="AraC_XylS_family_regulators"/>
</dbReference>
<evidence type="ECO:0000259" key="4">
    <source>
        <dbReference type="PROSITE" id="PS01124"/>
    </source>
</evidence>
<keyword evidence="2" id="KW-0238">DNA-binding</keyword>
<dbReference type="PROSITE" id="PS00041">
    <property type="entry name" value="HTH_ARAC_FAMILY_1"/>
    <property type="match status" value="1"/>
</dbReference>
<protein>
    <submittedName>
        <fullName evidence="5">Helix-turn-helix transcriptional regulator</fullName>
    </submittedName>
</protein>
<dbReference type="InterPro" id="IPR020449">
    <property type="entry name" value="Tscrpt_reg_AraC-type_HTH"/>
</dbReference>
<dbReference type="Proteomes" id="UP001611383">
    <property type="component" value="Chromosome"/>
</dbReference>
<dbReference type="Gene3D" id="1.10.10.60">
    <property type="entry name" value="Homeodomain-like"/>
    <property type="match status" value="2"/>
</dbReference>
<sequence>MSAHRPIHFARRAFAGKEVGRGPTHFNLAYEITWVQQGHIQFDLGHSVVDAVAGTCIVLPGDMENTPVGRAAVLHQLWLPTFWLEEAADALGPRASAPQVAAVLPADSRVTALTRVVMEEVGSGLDASDPGMGALMDSLLYSLVRERAPEVLHRRQDVRIRRALERIALEYANPLRVEDLASAAGMCRYSFLRAFRASVGESPYQYLLGYRLERAAERLRKAKGVSVLETALECGFGDPGRFARAFRARFGCSPREYRARHGN</sequence>
<dbReference type="RefSeq" id="WP_395809678.1">
    <property type="nucleotide sequence ID" value="NZ_CP043494.1"/>
</dbReference>
<evidence type="ECO:0000256" key="3">
    <source>
        <dbReference type="ARBA" id="ARBA00023163"/>
    </source>
</evidence>
<dbReference type="PRINTS" id="PR00032">
    <property type="entry name" value="HTHARAC"/>
</dbReference>
<dbReference type="SMART" id="SM00342">
    <property type="entry name" value="HTH_ARAC"/>
    <property type="match status" value="1"/>
</dbReference>
<proteinExistence type="predicted"/>
<reference evidence="5 6" key="1">
    <citation type="submission" date="2019-08" db="EMBL/GenBank/DDBJ databases">
        <title>Archangium and Cystobacter genomes.</title>
        <authorList>
            <person name="Chen I.-C.K."/>
            <person name="Wielgoss S."/>
        </authorList>
    </citation>
    <scope>NUCLEOTIDE SEQUENCE [LARGE SCALE GENOMIC DNA]</scope>
    <source>
        <strain evidence="5 6">Cbm 6</strain>
    </source>
</reference>
<dbReference type="PANTHER" id="PTHR46796">
    <property type="entry name" value="HTH-TYPE TRANSCRIPTIONAL ACTIVATOR RHAS-RELATED"/>
    <property type="match status" value="1"/>
</dbReference>
<keyword evidence="1" id="KW-0805">Transcription regulation</keyword>
<keyword evidence="6" id="KW-1185">Reference proteome</keyword>
<evidence type="ECO:0000313" key="5">
    <source>
        <dbReference type="EMBL" id="WNG50516.1"/>
    </source>
</evidence>
<evidence type="ECO:0000313" key="6">
    <source>
        <dbReference type="Proteomes" id="UP001611383"/>
    </source>
</evidence>
<dbReference type="InterPro" id="IPR018062">
    <property type="entry name" value="HTH_AraC-typ_CS"/>
</dbReference>
<dbReference type="InterPro" id="IPR009057">
    <property type="entry name" value="Homeodomain-like_sf"/>
</dbReference>
<dbReference type="EMBL" id="CP043494">
    <property type="protein sequence ID" value="WNG50516.1"/>
    <property type="molecule type" value="Genomic_DNA"/>
</dbReference>
<dbReference type="PROSITE" id="PS01124">
    <property type="entry name" value="HTH_ARAC_FAMILY_2"/>
    <property type="match status" value="1"/>
</dbReference>
<dbReference type="InterPro" id="IPR018060">
    <property type="entry name" value="HTH_AraC"/>
</dbReference>
<accession>A0ABY9X546</accession>
<feature type="domain" description="HTH araC/xylS-type" evidence="4">
    <location>
        <begin position="161"/>
        <end position="260"/>
    </location>
</feature>
<evidence type="ECO:0000256" key="1">
    <source>
        <dbReference type="ARBA" id="ARBA00023015"/>
    </source>
</evidence>
<organism evidence="5 6">
    <name type="scientific">Archangium minus</name>
    <dbReference type="NCBI Taxonomy" id="83450"/>
    <lineage>
        <taxon>Bacteria</taxon>
        <taxon>Pseudomonadati</taxon>
        <taxon>Myxococcota</taxon>
        <taxon>Myxococcia</taxon>
        <taxon>Myxococcales</taxon>
        <taxon>Cystobacterineae</taxon>
        <taxon>Archangiaceae</taxon>
        <taxon>Archangium</taxon>
    </lineage>
</organism>